<dbReference type="Proteomes" id="UP000284002">
    <property type="component" value="Unassembled WGS sequence"/>
</dbReference>
<dbReference type="AlphaFoldDB" id="A0A423I1G3"/>
<organism evidence="1 2">
    <name type="scientific">Pseudomonas frederiksbergensis</name>
    <dbReference type="NCBI Taxonomy" id="104087"/>
    <lineage>
        <taxon>Bacteria</taxon>
        <taxon>Pseudomonadati</taxon>
        <taxon>Pseudomonadota</taxon>
        <taxon>Gammaproteobacteria</taxon>
        <taxon>Pseudomonadales</taxon>
        <taxon>Pseudomonadaceae</taxon>
        <taxon>Pseudomonas</taxon>
    </lineage>
</organism>
<sequence length="76" mass="7981">MRIFDARNLEVPAIPCGSGLARESGVSGNINVGCVAAFASKPAPTLDQLRFPDKNTRTLSGAMIGVNCVQACEEFP</sequence>
<comment type="caution">
    <text evidence="1">The sequence shown here is derived from an EMBL/GenBank/DDBJ whole genome shotgun (WGS) entry which is preliminary data.</text>
</comment>
<evidence type="ECO:0000313" key="2">
    <source>
        <dbReference type="Proteomes" id="UP000284002"/>
    </source>
</evidence>
<protein>
    <submittedName>
        <fullName evidence="1">Uncharacterized protein</fullName>
    </submittedName>
</protein>
<proteinExistence type="predicted"/>
<evidence type="ECO:0000313" key="1">
    <source>
        <dbReference type="EMBL" id="RON19259.1"/>
    </source>
</evidence>
<accession>A0A423I1G3</accession>
<dbReference type="EMBL" id="MOBM01000005">
    <property type="protein sequence ID" value="RON19259.1"/>
    <property type="molecule type" value="Genomic_DNA"/>
</dbReference>
<reference evidence="1 2" key="1">
    <citation type="submission" date="2016-10" db="EMBL/GenBank/DDBJ databases">
        <title>Comparative genome analysis of multiple Pseudomonas spp. focuses on biocontrol and plant growth promoting traits.</title>
        <authorList>
            <person name="Tao X.-Y."/>
            <person name="Taylor C.G."/>
        </authorList>
    </citation>
    <scope>NUCLEOTIDE SEQUENCE [LARGE SCALE GENOMIC DNA]</scope>
    <source>
        <strain evidence="1 2">36C6</strain>
    </source>
</reference>
<name>A0A423I1G3_9PSED</name>
<gene>
    <name evidence="1" type="ORF">BK662_03190</name>
</gene>